<evidence type="ECO:0000313" key="4">
    <source>
        <dbReference type="EMBL" id="OZM70813.1"/>
    </source>
</evidence>
<dbReference type="GO" id="GO:0000160">
    <property type="term" value="P:phosphorelay signal transduction system"/>
    <property type="evidence" value="ECO:0007669"/>
    <property type="project" value="InterPro"/>
</dbReference>
<sequence>MAPCPVLANKEGASRGGRLPQESATSVAFGGPDVCILGEFRVNGVDGTIWRRSPKRARLLGLLLMNVNRTVSSADLARLVWPHTLPASPGPRRVATAIYRLRSIISAAGVTTIDIETVGAGYRAVGDPDSIDLHARLKMLKHRRLNRDPGDLADLIDEAASLFPEQILKDLVTEEMRPFVTDGLFALLDDTFGGHIHESAIDHIADRALGRISADAAAV</sequence>
<evidence type="ECO:0000256" key="1">
    <source>
        <dbReference type="ARBA" id="ARBA00023125"/>
    </source>
</evidence>
<dbReference type="Pfam" id="PF00486">
    <property type="entry name" value="Trans_reg_C"/>
    <property type="match status" value="1"/>
</dbReference>
<evidence type="ECO:0000259" key="3">
    <source>
        <dbReference type="PROSITE" id="PS51755"/>
    </source>
</evidence>
<evidence type="ECO:0000313" key="5">
    <source>
        <dbReference type="Proteomes" id="UP000242444"/>
    </source>
</evidence>
<dbReference type="InterPro" id="IPR001867">
    <property type="entry name" value="OmpR/PhoB-type_DNA-bd"/>
</dbReference>
<dbReference type="Gene3D" id="1.10.10.10">
    <property type="entry name" value="Winged helix-like DNA-binding domain superfamily/Winged helix DNA-binding domain"/>
    <property type="match status" value="1"/>
</dbReference>
<dbReference type="GO" id="GO:0006355">
    <property type="term" value="P:regulation of DNA-templated transcription"/>
    <property type="evidence" value="ECO:0007669"/>
    <property type="project" value="InterPro"/>
</dbReference>
<keyword evidence="5" id="KW-1185">Reference proteome</keyword>
<dbReference type="GO" id="GO:0003677">
    <property type="term" value="F:DNA binding"/>
    <property type="evidence" value="ECO:0007669"/>
    <property type="project" value="UniProtKB-UniRule"/>
</dbReference>
<dbReference type="EMBL" id="NKYE01000017">
    <property type="protein sequence ID" value="OZM70813.1"/>
    <property type="molecule type" value="Genomic_DNA"/>
</dbReference>
<evidence type="ECO:0000256" key="2">
    <source>
        <dbReference type="PROSITE-ProRule" id="PRU01091"/>
    </source>
</evidence>
<dbReference type="SMART" id="SM00862">
    <property type="entry name" value="Trans_reg_C"/>
    <property type="match status" value="1"/>
</dbReference>
<organism evidence="4 5">
    <name type="scientific">Amycolatopsis antarctica</name>
    <dbReference type="NCBI Taxonomy" id="1854586"/>
    <lineage>
        <taxon>Bacteria</taxon>
        <taxon>Bacillati</taxon>
        <taxon>Actinomycetota</taxon>
        <taxon>Actinomycetes</taxon>
        <taxon>Pseudonocardiales</taxon>
        <taxon>Pseudonocardiaceae</taxon>
        <taxon>Amycolatopsis</taxon>
    </lineage>
</organism>
<feature type="DNA-binding region" description="OmpR/PhoB-type" evidence="2">
    <location>
        <begin position="24"/>
        <end position="126"/>
    </location>
</feature>
<name>A0A263CXD8_9PSEU</name>
<dbReference type="PANTHER" id="PTHR35807">
    <property type="entry name" value="TRANSCRIPTIONAL REGULATOR REDD-RELATED"/>
    <property type="match status" value="1"/>
</dbReference>
<dbReference type="SUPFAM" id="SSF46894">
    <property type="entry name" value="C-terminal effector domain of the bipartite response regulators"/>
    <property type="match status" value="1"/>
</dbReference>
<proteinExistence type="predicted"/>
<reference evidence="4 5" key="1">
    <citation type="submission" date="2017-07" db="EMBL/GenBank/DDBJ databases">
        <title>Amycolatopsis antarcticus sp. nov., isolated from the surface of an Antarcticus brown macroalga.</title>
        <authorList>
            <person name="Wang J."/>
            <person name="Leiva S."/>
            <person name="Huang J."/>
            <person name="Huang Y."/>
        </authorList>
    </citation>
    <scope>NUCLEOTIDE SEQUENCE [LARGE SCALE GENOMIC DNA]</scope>
    <source>
        <strain evidence="4 5">AU-G6</strain>
    </source>
</reference>
<protein>
    <recommendedName>
        <fullName evidence="3">OmpR/PhoB-type domain-containing protein</fullName>
    </recommendedName>
</protein>
<gene>
    <name evidence="4" type="ORF">CFN78_23110</name>
</gene>
<comment type="caution">
    <text evidence="4">The sequence shown here is derived from an EMBL/GenBank/DDBJ whole genome shotgun (WGS) entry which is preliminary data.</text>
</comment>
<dbReference type="InterPro" id="IPR036388">
    <property type="entry name" value="WH-like_DNA-bd_sf"/>
</dbReference>
<dbReference type="InterPro" id="IPR016032">
    <property type="entry name" value="Sig_transdc_resp-reg_C-effctor"/>
</dbReference>
<dbReference type="InParanoid" id="A0A263CXD8"/>
<dbReference type="PROSITE" id="PS51755">
    <property type="entry name" value="OMPR_PHOB"/>
    <property type="match status" value="1"/>
</dbReference>
<dbReference type="InterPro" id="IPR051677">
    <property type="entry name" value="AfsR-DnrI-RedD_regulator"/>
</dbReference>
<dbReference type="PANTHER" id="PTHR35807:SF1">
    <property type="entry name" value="TRANSCRIPTIONAL REGULATOR REDD"/>
    <property type="match status" value="1"/>
</dbReference>
<dbReference type="AlphaFoldDB" id="A0A263CXD8"/>
<accession>A0A263CXD8</accession>
<dbReference type="Proteomes" id="UP000242444">
    <property type="component" value="Unassembled WGS sequence"/>
</dbReference>
<keyword evidence="1 2" id="KW-0238">DNA-binding</keyword>
<feature type="domain" description="OmpR/PhoB-type" evidence="3">
    <location>
        <begin position="24"/>
        <end position="126"/>
    </location>
</feature>